<evidence type="ECO:0000313" key="2">
    <source>
        <dbReference type="EMBL" id="MPL74438.1"/>
    </source>
</evidence>
<organism evidence="2">
    <name type="scientific">bioreactor metagenome</name>
    <dbReference type="NCBI Taxonomy" id="1076179"/>
    <lineage>
        <taxon>unclassified sequences</taxon>
        <taxon>metagenomes</taxon>
        <taxon>ecological metagenomes</taxon>
    </lineage>
</organism>
<gene>
    <name evidence="1" type="ORF">SDC9_20188</name>
    <name evidence="2" type="ORF">SDC9_20249</name>
</gene>
<sequence length="160" mass="18087">MERKIDRFDKYMKMKGLNDNKVTLKLSLSVGTLGKSRKEGRDLSDKVIEQILNNFPDLSKVWLMTGEGDPIMSQSGETRQILEDPQTKFYEPLDPVAQLIRNNTILAESNARMTETHKILIESNAAMVDSMKKMMDQIIELNKTAKNNHAREDVGCADAG</sequence>
<dbReference type="EMBL" id="VSSQ01000080">
    <property type="protein sequence ID" value="MPL74377.1"/>
    <property type="molecule type" value="Genomic_DNA"/>
</dbReference>
<proteinExistence type="predicted"/>
<comment type="caution">
    <text evidence="2">The sequence shown here is derived from an EMBL/GenBank/DDBJ whole genome shotgun (WGS) entry which is preliminary data.</text>
</comment>
<protein>
    <submittedName>
        <fullName evidence="2">Uncharacterized protein</fullName>
    </submittedName>
</protein>
<accession>A0A644U667</accession>
<reference evidence="2" key="1">
    <citation type="submission" date="2019-08" db="EMBL/GenBank/DDBJ databases">
        <authorList>
            <person name="Kucharzyk K."/>
            <person name="Murdoch R.W."/>
            <person name="Higgins S."/>
            <person name="Loffler F."/>
        </authorList>
    </citation>
    <scope>NUCLEOTIDE SEQUENCE</scope>
</reference>
<dbReference type="AlphaFoldDB" id="A0A644U667"/>
<evidence type="ECO:0000313" key="1">
    <source>
        <dbReference type="EMBL" id="MPL74377.1"/>
    </source>
</evidence>
<name>A0A644U667_9ZZZZ</name>
<dbReference type="EMBL" id="VSSQ01000080">
    <property type="protein sequence ID" value="MPL74438.1"/>
    <property type="molecule type" value="Genomic_DNA"/>
</dbReference>